<feature type="region of interest" description="Disordered" evidence="1">
    <location>
        <begin position="75"/>
        <end position="105"/>
    </location>
</feature>
<evidence type="ECO:0000313" key="2">
    <source>
        <dbReference type="EMBL" id="VFJ52887.1"/>
    </source>
</evidence>
<evidence type="ECO:0000313" key="3">
    <source>
        <dbReference type="EMBL" id="VFJ54948.1"/>
    </source>
</evidence>
<accession>A0A450SI07</accession>
<feature type="compositionally biased region" description="Low complexity" evidence="1">
    <location>
        <begin position="85"/>
        <end position="97"/>
    </location>
</feature>
<proteinExistence type="predicted"/>
<evidence type="ECO:0000313" key="4">
    <source>
        <dbReference type="EMBL" id="VFK09926.1"/>
    </source>
</evidence>
<reference evidence="2" key="1">
    <citation type="submission" date="2019-02" db="EMBL/GenBank/DDBJ databases">
        <authorList>
            <person name="Gruber-Vodicka R. H."/>
            <person name="Seah K. B. B."/>
        </authorList>
    </citation>
    <scope>NUCLEOTIDE SEQUENCE</scope>
    <source>
        <strain evidence="2">BECK_BZ163</strain>
        <strain evidence="4">BECK_BZ164</strain>
        <strain evidence="3">BECK_BZ165</strain>
    </source>
</reference>
<sequence length="105" mass="12206">MREHYDFDKMEGQKNPYIPRLERRITIPLDVDVIDYFEEMAKDTDVSYQSTDNNNPFDDKPCQVRRKPCLVCNERSQPDDEPALVGDGQSQVGDGSSWYMATQVR</sequence>
<dbReference type="EMBL" id="CAADFA010000148">
    <property type="protein sequence ID" value="VFJ54948.1"/>
    <property type="molecule type" value="Genomic_DNA"/>
</dbReference>
<organism evidence="2">
    <name type="scientific">Candidatus Kentrum sp. FM</name>
    <dbReference type="NCBI Taxonomy" id="2126340"/>
    <lineage>
        <taxon>Bacteria</taxon>
        <taxon>Pseudomonadati</taxon>
        <taxon>Pseudomonadota</taxon>
        <taxon>Gammaproteobacteria</taxon>
        <taxon>Candidatus Kentrum</taxon>
    </lineage>
</organism>
<dbReference type="EMBL" id="CAADEZ010000107">
    <property type="protein sequence ID" value="VFJ52887.1"/>
    <property type="molecule type" value="Genomic_DNA"/>
</dbReference>
<dbReference type="AlphaFoldDB" id="A0A450SI07"/>
<gene>
    <name evidence="2" type="ORF">BECKFM1743A_GA0114220_101073</name>
    <name evidence="4" type="ORF">BECKFM1743B_GA0114221_101207</name>
    <name evidence="3" type="ORF">BECKFM1743C_GA0114222_101483</name>
</gene>
<evidence type="ECO:0000256" key="1">
    <source>
        <dbReference type="SAM" id="MobiDB-lite"/>
    </source>
</evidence>
<name>A0A450SI07_9GAMM</name>
<protein>
    <submittedName>
        <fullName evidence="2">Uncharacterized protein</fullName>
    </submittedName>
</protein>
<dbReference type="EMBL" id="CAADFL010000120">
    <property type="protein sequence ID" value="VFK09926.1"/>
    <property type="molecule type" value="Genomic_DNA"/>
</dbReference>